<evidence type="ECO:0000313" key="1">
    <source>
        <dbReference type="EMBL" id="KAF9534921.1"/>
    </source>
</evidence>
<organism evidence="1 2">
    <name type="scientific">Crepidotus variabilis</name>
    <dbReference type="NCBI Taxonomy" id="179855"/>
    <lineage>
        <taxon>Eukaryota</taxon>
        <taxon>Fungi</taxon>
        <taxon>Dikarya</taxon>
        <taxon>Basidiomycota</taxon>
        <taxon>Agaricomycotina</taxon>
        <taxon>Agaricomycetes</taxon>
        <taxon>Agaricomycetidae</taxon>
        <taxon>Agaricales</taxon>
        <taxon>Agaricineae</taxon>
        <taxon>Crepidotaceae</taxon>
        <taxon>Crepidotus</taxon>
    </lineage>
</organism>
<dbReference type="Proteomes" id="UP000807306">
    <property type="component" value="Unassembled WGS sequence"/>
</dbReference>
<proteinExistence type="predicted"/>
<evidence type="ECO:0000313" key="2">
    <source>
        <dbReference type="Proteomes" id="UP000807306"/>
    </source>
</evidence>
<reference evidence="1" key="1">
    <citation type="submission" date="2020-11" db="EMBL/GenBank/DDBJ databases">
        <authorList>
            <consortium name="DOE Joint Genome Institute"/>
            <person name="Ahrendt S."/>
            <person name="Riley R."/>
            <person name="Andreopoulos W."/>
            <person name="Labutti K."/>
            <person name="Pangilinan J."/>
            <person name="Ruiz-Duenas F.J."/>
            <person name="Barrasa J.M."/>
            <person name="Sanchez-Garcia M."/>
            <person name="Camarero S."/>
            <person name="Miyauchi S."/>
            <person name="Serrano A."/>
            <person name="Linde D."/>
            <person name="Babiker R."/>
            <person name="Drula E."/>
            <person name="Ayuso-Fernandez I."/>
            <person name="Pacheco R."/>
            <person name="Padilla G."/>
            <person name="Ferreira P."/>
            <person name="Barriuso J."/>
            <person name="Kellner H."/>
            <person name="Castanera R."/>
            <person name="Alfaro M."/>
            <person name="Ramirez L."/>
            <person name="Pisabarro A.G."/>
            <person name="Kuo A."/>
            <person name="Tritt A."/>
            <person name="Lipzen A."/>
            <person name="He G."/>
            <person name="Yan M."/>
            <person name="Ng V."/>
            <person name="Cullen D."/>
            <person name="Martin F."/>
            <person name="Rosso M.-N."/>
            <person name="Henrissat B."/>
            <person name="Hibbett D."/>
            <person name="Martinez A.T."/>
            <person name="Grigoriev I.V."/>
        </authorList>
    </citation>
    <scope>NUCLEOTIDE SEQUENCE</scope>
    <source>
        <strain evidence="1">CBS 506.95</strain>
    </source>
</reference>
<keyword evidence="2" id="KW-1185">Reference proteome</keyword>
<name>A0A9P6ETE7_9AGAR</name>
<dbReference type="EMBL" id="MU157825">
    <property type="protein sequence ID" value="KAF9534921.1"/>
    <property type="molecule type" value="Genomic_DNA"/>
</dbReference>
<accession>A0A9P6ETE7</accession>
<gene>
    <name evidence="1" type="ORF">CPB83DRAFT_222147</name>
</gene>
<protein>
    <submittedName>
        <fullName evidence="1">Uncharacterized protein</fullName>
    </submittedName>
</protein>
<sequence length="155" mass="17671">MSLWLWTKRIDDFGPTNRYMESRLWELCKITPDPGSSRMQGRATQCPTDNALRTLHCRLLQANSGPSISYSGPTELDDPWCPAEDEIVRSYGRNKLFSPLVGIPWPYHSPNTPKMPNKNSFTFYSRTGEFSVHDVESSPSNLLHVSKASITLYHH</sequence>
<comment type="caution">
    <text evidence="1">The sequence shown here is derived from an EMBL/GenBank/DDBJ whole genome shotgun (WGS) entry which is preliminary data.</text>
</comment>
<dbReference type="AlphaFoldDB" id="A0A9P6ETE7"/>